<evidence type="ECO:0000313" key="2">
    <source>
        <dbReference type="Proteomes" id="UP001469553"/>
    </source>
</evidence>
<organism evidence="1 2">
    <name type="scientific">Ameca splendens</name>
    <dbReference type="NCBI Taxonomy" id="208324"/>
    <lineage>
        <taxon>Eukaryota</taxon>
        <taxon>Metazoa</taxon>
        <taxon>Chordata</taxon>
        <taxon>Craniata</taxon>
        <taxon>Vertebrata</taxon>
        <taxon>Euteleostomi</taxon>
        <taxon>Actinopterygii</taxon>
        <taxon>Neopterygii</taxon>
        <taxon>Teleostei</taxon>
        <taxon>Neoteleostei</taxon>
        <taxon>Acanthomorphata</taxon>
        <taxon>Ovalentaria</taxon>
        <taxon>Atherinomorphae</taxon>
        <taxon>Cyprinodontiformes</taxon>
        <taxon>Goodeidae</taxon>
        <taxon>Ameca</taxon>
    </lineage>
</organism>
<dbReference type="Proteomes" id="UP001469553">
    <property type="component" value="Unassembled WGS sequence"/>
</dbReference>
<gene>
    <name evidence="1" type="ORF">AMECASPLE_029648</name>
</gene>
<evidence type="ECO:0000313" key="1">
    <source>
        <dbReference type="EMBL" id="MEQ2312313.1"/>
    </source>
</evidence>
<name>A0ABV1A185_9TELE</name>
<sequence>MGRGEGFYLSLSPRRVCALVSVNDGQKSGLSTSTLGQWTVCVCRRACVCANCLKLNTKMTQRQLSLGQVSPK</sequence>
<keyword evidence="2" id="KW-1185">Reference proteome</keyword>
<accession>A0ABV1A185</accession>
<protein>
    <submittedName>
        <fullName evidence="1">Uncharacterized protein</fullName>
    </submittedName>
</protein>
<reference evidence="1 2" key="1">
    <citation type="submission" date="2021-06" db="EMBL/GenBank/DDBJ databases">
        <authorList>
            <person name="Palmer J.M."/>
        </authorList>
    </citation>
    <scope>NUCLEOTIDE SEQUENCE [LARGE SCALE GENOMIC DNA]</scope>
    <source>
        <strain evidence="1 2">AS_MEX2019</strain>
        <tissue evidence="1">Muscle</tissue>
    </source>
</reference>
<dbReference type="EMBL" id="JAHRIP010078654">
    <property type="protein sequence ID" value="MEQ2312313.1"/>
    <property type="molecule type" value="Genomic_DNA"/>
</dbReference>
<comment type="caution">
    <text evidence="1">The sequence shown here is derived from an EMBL/GenBank/DDBJ whole genome shotgun (WGS) entry which is preliminary data.</text>
</comment>
<proteinExistence type="predicted"/>